<evidence type="ECO:0000256" key="2">
    <source>
        <dbReference type="ARBA" id="ARBA00022692"/>
    </source>
</evidence>
<evidence type="ECO:0000256" key="3">
    <source>
        <dbReference type="ARBA" id="ARBA00022729"/>
    </source>
</evidence>
<dbReference type="Pfam" id="PF14921">
    <property type="entry name" value="APCDDC"/>
    <property type="match status" value="1"/>
</dbReference>
<proteinExistence type="predicted"/>
<organism evidence="8 9">
    <name type="scientific">Temnothorax curvispinosus</name>
    <dbReference type="NCBI Taxonomy" id="300111"/>
    <lineage>
        <taxon>Eukaryota</taxon>
        <taxon>Metazoa</taxon>
        <taxon>Ecdysozoa</taxon>
        <taxon>Arthropoda</taxon>
        <taxon>Hexapoda</taxon>
        <taxon>Insecta</taxon>
        <taxon>Pterygota</taxon>
        <taxon>Neoptera</taxon>
        <taxon>Endopterygota</taxon>
        <taxon>Hymenoptera</taxon>
        <taxon>Apocrita</taxon>
        <taxon>Aculeata</taxon>
        <taxon>Formicoidea</taxon>
        <taxon>Formicidae</taxon>
        <taxon>Myrmicinae</taxon>
        <taxon>Temnothorax</taxon>
    </lineage>
</organism>
<keyword evidence="4" id="KW-0472">Membrane</keyword>
<dbReference type="OrthoDB" id="5985602at2759"/>
<dbReference type="AlphaFoldDB" id="A0A6J1Q5D8"/>
<evidence type="ECO:0000256" key="4">
    <source>
        <dbReference type="ARBA" id="ARBA00023136"/>
    </source>
</evidence>
<dbReference type="PANTHER" id="PTHR31021:SF1">
    <property type="entry name" value="CHROMOSOME UNDETERMINED SCAFFOLD_56, WHOLE GENOME SHOTGUN SEQUENCE"/>
    <property type="match status" value="1"/>
</dbReference>
<dbReference type="InterPro" id="IPR042425">
    <property type="entry name" value="APCDD1"/>
</dbReference>
<dbReference type="GO" id="GO:0030178">
    <property type="term" value="P:negative regulation of Wnt signaling pathway"/>
    <property type="evidence" value="ECO:0007669"/>
    <property type="project" value="InterPro"/>
</dbReference>
<dbReference type="PANTHER" id="PTHR31021">
    <property type="entry name" value="ADENOMATOSIS POLYPOSIS COLI DOWN-REGULATED 1"/>
    <property type="match status" value="1"/>
</dbReference>
<dbReference type="GeneID" id="112458190"/>
<name>A0A6J1Q5D8_9HYME</name>
<reference evidence="9" key="1">
    <citation type="submission" date="2025-08" db="UniProtKB">
        <authorList>
            <consortium name="RefSeq"/>
        </authorList>
    </citation>
    <scope>IDENTIFICATION</scope>
    <source>
        <tissue evidence="9">Whole body</tissue>
    </source>
</reference>
<keyword evidence="3 6" id="KW-0732">Signal</keyword>
<dbReference type="GO" id="GO:0005886">
    <property type="term" value="C:plasma membrane"/>
    <property type="evidence" value="ECO:0007669"/>
    <property type="project" value="InterPro"/>
</dbReference>
<dbReference type="GO" id="GO:0017147">
    <property type="term" value="F:Wnt-protein binding"/>
    <property type="evidence" value="ECO:0007669"/>
    <property type="project" value="InterPro"/>
</dbReference>
<sequence>MDFTMVLSIVIAILSMMRTSHALARDPESVNSLAHCDRAIKAIEQEDRATIVDDRTSRLYSTWLSQECEVRAGPEYIIRKYTFFKNGTFLLLRYYYAEESCSIATHTVTIRGSIKLLGSSTVVSGATKTRFHIDAINIVPLNRQVAHKFGHRLNLTCGPQPKWRPYVAEVVYEQPRQRSATPLWQGPIYNSLQAHSFTKRRLGINCLEPFGIEFTELRLLRVQKKPFGSLSSNNRYHKLPQFQLFLASSTPNIHSRWNYKPTSLQPTAMVRADTASDCPICSGVSRSTEFSPPLLHQTAALPALIGGYWHSERCESSEGGIWSKRQLQIHSGDRLWTGRWDYYDDPQCSTFLYAITAAGSYIQRAGRQRRHEEVDQETFLGRLLNVSTRPLFKRSVTNPSTIHPLRSIDLHRRNNLYVANGPKDEKWSVTIDKKVQRQERSLTDGVHRLLRDENPIVRSRFAAMLRDDRIYETATRKPFPTWSTLSGTTELDLHIAESILIPGDATVSARCSADRRLGVPLTTWPRTCIPRAIEAPSTLGLRAKLDVNWNGQYILLLGSRDDNAWEAPLRQCAQIPPRNSVLRAHLRRSVGLRFGLLSSASSSRIFGISAWLLLSRILQCSVYYLVR</sequence>
<evidence type="ECO:0000313" key="9">
    <source>
        <dbReference type="RefSeq" id="XP_024877412.1"/>
    </source>
</evidence>
<dbReference type="SMART" id="SM01352">
    <property type="entry name" value="APCDDC"/>
    <property type="match status" value="1"/>
</dbReference>
<comment type="subcellular location">
    <subcellularLocation>
        <location evidence="1">Membrane</location>
        <topology evidence="1">Single-pass membrane protein</topology>
    </subcellularLocation>
</comment>
<keyword evidence="5" id="KW-0325">Glycoprotein</keyword>
<dbReference type="Proteomes" id="UP000504618">
    <property type="component" value="Unplaced"/>
</dbReference>
<keyword evidence="2" id="KW-0812">Transmembrane</keyword>
<evidence type="ECO:0000256" key="1">
    <source>
        <dbReference type="ARBA" id="ARBA00004167"/>
    </source>
</evidence>
<protein>
    <submittedName>
        <fullName evidence="9">Uncharacterized protein LOC112458190 isoform X1</fullName>
    </submittedName>
</protein>
<feature type="signal peptide" evidence="6">
    <location>
        <begin position="1"/>
        <end position="22"/>
    </location>
</feature>
<feature type="domain" description="APCDD1" evidence="7">
    <location>
        <begin position="35"/>
        <end position="297"/>
    </location>
</feature>
<evidence type="ECO:0000259" key="7">
    <source>
        <dbReference type="SMART" id="SM01352"/>
    </source>
</evidence>
<keyword evidence="8" id="KW-1185">Reference proteome</keyword>
<dbReference type="RefSeq" id="XP_024877412.1">
    <property type="nucleotide sequence ID" value="XM_025021644.1"/>
</dbReference>
<gene>
    <name evidence="9" type="primary">LOC112458190</name>
</gene>
<feature type="chain" id="PRO_5027031382" evidence="6">
    <location>
        <begin position="23"/>
        <end position="627"/>
    </location>
</feature>
<evidence type="ECO:0000313" key="8">
    <source>
        <dbReference type="Proteomes" id="UP000504618"/>
    </source>
</evidence>
<evidence type="ECO:0000256" key="5">
    <source>
        <dbReference type="ARBA" id="ARBA00023180"/>
    </source>
</evidence>
<evidence type="ECO:0000256" key="6">
    <source>
        <dbReference type="SAM" id="SignalP"/>
    </source>
</evidence>
<dbReference type="InterPro" id="IPR029405">
    <property type="entry name" value="APCDD1_dom"/>
</dbReference>
<accession>A0A6J1Q5D8</accession>